<evidence type="ECO:0000313" key="1">
    <source>
        <dbReference type="EMBL" id="HJA84730.1"/>
    </source>
</evidence>
<evidence type="ECO:0000313" key="2">
    <source>
        <dbReference type="Proteomes" id="UP000823862"/>
    </source>
</evidence>
<organism evidence="1 2">
    <name type="scientific">Candidatus Bacteroides avicola</name>
    <dbReference type="NCBI Taxonomy" id="2838468"/>
    <lineage>
        <taxon>Bacteria</taxon>
        <taxon>Pseudomonadati</taxon>
        <taxon>Bacteroidota</taxon>
        <taxon>Bacteroidia</taxon>
        <taxon>Bacteroidales</taxon>
        <taxon>Bacteroidaceae</taxon>
        <taxon>Bacteroides</taxon>
    </lineage>
</organism>
<dbReference type="EMBL" id="DWZI01000002">
    <property type="protein sequence ID" value="HJA84730.1"/>
    <property type="molecule type" value="Genomic_DNA"/>
</dbReference>
<sequence>MTFDKITEDGRLWAVRYDGASDNILSVLFDRWNDVLWLRRFFRENMDDLASYFKITDVNQAIYDTIEESDKIECLIMDISPEADLDKLFRPLNNNRTSEMLLGKEKARLKERIRHHPSWLRIYALKLTSGIYIITGGAIKLTTTMQERQHTLIELQKMENVRNFLINENIIDNESFIDYMSELE</sequence>
<gene>
    <name evidence="1" type="ORF">H9950_00765</name>
</gene>
<comment type="caution">
    <text evidence="1">The sequence shown here is derived from an EMBL/GenBank/DDBJ whole genome shotgun (WGS) entry which is preliminary data.</text>
</comment>
<protein>
    <submittedName>
        <fullName evidence="1">Uncharacterized protein</fullName>
    </submittedName>
</protein>
<dbReference type="Proteomes" id="UP000823862">
    <property type="component" value="Unassembled WGS sequence"/>
</dbReference>
<dbReference type="AlphaFoldDB" id="A0A9D2HSK0"/>
<reference evidence="1" key="1">
    <citation type="journal article" date="2021" name="PeerJ">
        <title>Extensive microbial diversity within the chicken gut microbiome revealed by metagenomics and culture.</title>
        <authorList>
            <person name="Gilroy R."/>
            <person name="Ravi A."/>
            <person name="Getino M."/>
            <person name="Pursley I."/>
            <person name="Horton D.L."/>
            <person name="Alikhan N.F."/>
            <person name="Baker D."/>
            <person name="Gharbi K."/>
            <person name="Hall N."/>
            <person name="Watson M."/>
            <person name="Adriaenssens E.M."/>
            <person name="Foster-Nyarko E."/>
            <person name="Jarju S."/>
            <person name="Secka A."/>
            <person name="Antonio M."/>
            <person name="Oren A."/>
            <person name="Chaudhuri R.R."/>
            <person name="La Ragione R."/>
            <person name="Hildebrand F."/>
            <person name="Pallen M.J."/>
        </authorList>
    </citation>
    <scope>NUCLEOTIDE SEQUENCE</scope>
    <source>
        <strain evidence="1">ChiHjej12B11-9795</strain>
    </source>
</reference>
<name>A0A9D2HSK0_9BACE</name>
<reference evidence="1" key="2">
    <citation type="submission" date="2021-04" db="EMBL/GenBank/DDBJ databases">
        <authorList>
            <person name="Gilroy R."/>
        </authorList>
    </citation>
    <scope>NUCLEOTIDE SEQUENCE</scope>
    <source>
        <strain evidence="1">ChiHjej12B11-9795</strain>
    </source>
</reference>
<proteinExistence type="predicted"/>
<accession>A0A9D2HSK0</accession>